<sequence length="85" mass="10181">MTSLVVWMLERSKSPDRFKKNKSTQFCQIYKFQIFYSYLCSKKYVSPKWFEKHLKVYANNLGNDKEIFSGDLLKQKDEINDIVSL</sequence>
<dbReference type="Proteomes" id="UP000276133">
    <property type="component" value="Unassembled WGS sequence"/>
</dbReference>
<gene>
    <name evidence="1" type="ORF">BpHYR1_045148</name>
</gene>
<reference evidence="1 2" key="1">
    <citation type="journal article" date="2018" name="Sci. Rep.">
        <title>Genomic signatures of local adaptation to the degree of environmental predictability in rotifers.</title>
        <authorList>
            <person name="Franch-Gras L."/>
            <person name="Hahn C."/>
            <person name="Garcia-Roger E.M."/>
            <person name="Carmona M.J."/>
            <person name="Serra M."/>
            <person name="Gomez A."/>
        </authorList>
    </citation>
    <scope>NUCLEOTIDE SEQUENCE [LARGE SCALE GENOMIC DNA]</scope>
    <source>
        <strain evidence="1">HYR1</strain>
    </source>
</reference>
<keyword evidence="2" id="KW-1185">Reference proteome</keyword>
<evidence type="ECO:0000313" key="2">
    <source>
        <dbReference type="Proteomes" id="UP000276133"/>
    </source>
</evidence>
<feature type="non-terminal residue" evidence="1">
    <location>
        <position position="85"/>
    </location>
</feature>
<dbReference type="EMBL" id="REGN01001101">
    <property type="protein sequence ID" value="RNA37041.1"/>
    <property type="molecule type" value="Genomic_DNA"/>
</dbReference>
<organism evidence="1 2">
    <name type="scientific">Brachionus plicatilis</name>
    <name type="common">Marine rotifer</name>
    <name type="synonym">Brachionus muelleri</name>
    <dbReference type="NCBI Taxonomy" id="10195"/>
    <lineage>
        <taxon>Eukaryota</taxon>
        <taxon>Metazoa</taxon>
        <taxon>Spiralia</taxon>
        <taxon>Gnathifera</taxon>
        <taxon>Rotifera</taxon>
        <taxon>Eurotatoria</taxon>
        <taxon>Monogononta</taxon>
        <taxon>Pseudotrocha</taxon>
        <taxon>Ploima</taxon>
        <taxon>Brachionidae</taxon>
        <taxon>Brachionus</taxon>
    </lineage>
</organism>
<proteinExistence type="predicted"/>
<accession>A0A3M7SMH9</accession>
<evidence type="ECO:0000313" key="1">
    <source>
        <dbReference type="EMBL" id="RNA37041.1"/>
    </source>
</evidence>
<comment type="caution">
    <text evidence="1">The sequence shown here is derived from an EMBL/GenBank/DDBJ whole genome shotgun (WGS) entry which is preliminary data.</text>
</comment>
<dbReference type="AlphaFoldDB" id="A0A3M7SMH9"/>
<name>A0A3M7SMH9_BRAPC</name>
<protein>
    <submittedName>
        <fullName evidence="1">Uncharacterized protein</fullName>
    </submittedName>
</protein>